<dbReference type="GeneID" id="98153624"/>
<comment type="caution">
    <text evidence="1">The sequence shown here is derived from an EMBL/GenBank/DDBJ whole genome shotgun (WGS) entry which is preliminary data.</text>
</comment>
<accession>A0ABR4L420</accession>
<organism evidence="1 2">
    <name type="scientific">Aspergillus pseudodeflectus</name>
    <dbReference type="NCBI Taxonomy" id="176178"/>
    <lineage>
        <taxon>Eukaryota</taxon>
        <taxon>Fungi</taxon>
        <taxon>Dikarya</taxon>
        <taxon>Ascomycota</taxon>
        <taxon>Pezizomycotina</taxon>
        <taxon>Eurotiomycetes</taxon>
        <taxon>Eurotiomycetidae</taxon>
        <taxon>Eurotiales</taxon>
        <taxon>Aspergillaceae</taxon>
        <taxon>Aspergillus</taxon>
        <taxon>Aspergillus subgen. Nidulantes</taxon>
    </lineage>
</organism>
<dbReference type="Proteomes" id="UP001610444">
    <property type="component" value="Unassembled WGS sequence"/>
</dbReference>
<name>A0ABR4L420_9EURO</name>
<dbReference type="EMBL" id="JBFXLR010000003">
    <property type="protein sequence ID" value="KAL2859308.1"/>
    <property type="molecule type" value="Genomic_DNA"/>
</dbReference>
<reference evidence="1 2" key="1">
    <citation type="submission" date="2024-07" db="EMBL/GenBank/DDBJ databases">
        <title>Section-level genome sequencing and comparative genomics of Aspergillus sections Usti and Cavernicolus.</title>
        <authorList>
            <consortium name="Lawrence Berkeley National Laboratory"/>
            <person name="Nybo J.L."/>
            <person name="Vesth T.C."/>
            <person name="Theobald S."/>
            <person name="Frisvad J.C."/>
            <person name="Larsen T.O."/>
            <person name="Kjaerboelling I."/>
            <person name="Rothschild-Mancinelli K."/>
            <person name="Lyhne E.K."/>
            <person name="Kogle M.E."/>
            <person name="Barry K."/>
            <person name="Clum A."/>
            <person name="Na H."/>
            <person name="Ledsgaard L."/>
            <person name="Lin J."/>
            <person name="Lipzen A."/>
            <person name="Kuo A."/>
            <person name="Riley R."/>
            <person name="Mondo S."/>
            <person name="LaButti K."/>
            <person name="Haridas S."/>
            <person name="Pangalinan J."/>
            <person name="Salamov A.A."/>
            <person name="Simmons B.A."/>
            <person name="Magnuson J.K."/>
            <person name="Chen J."/>
            <person name="Drula E."/>
            <person name="Henrissat B."/>
            <person name="Wiebenga A."/>
            <person name="Lubbers R.J."/>
            <person name="Gomes A.C."/>
            <person name="Macurrencykelacurrency M.R."/>
            <person name="Stajich J."/>
            <person name="Grigoriev I.V."/>
            <person name="Mortensen U.H."/>
            <person name="De vries R.P."/>
            <person name="Baker S.E."/>
            <person name="Andersen M.R."/>
        </authorList>
    </citation>
    <scope>NUCLEOTIDE SEQUENCE [LARGE SCALE GENOMIC DNA]</scope>
    <source>
        <strain evidence="1 2">CBS 756.74</strain>
    </source>
</reference>
<protein>
    <submittedName>
        <fullName evidence="1">Uncharacterized protein</fullName>
    </submittedName>
</protein>
<dbReference type="RefSeq" id="XP_070904242.1">
    <property type="nucleotide sequence ID" value="XM_071038460.1"/>
</dbReference>
<gene>
    <name evidence="1" type="ORF">BJX68DRAFT_226113</name>
</gene>
<sequence length="88" mass="9505">MGPACLFLARRIPSAWKHSMSVSQADSARTSSQSIRLLSDSTVKFGKVGFESTVGEVDIPSLPGTFRSSNPAYDMIWSLGTRGLDLLL</sequence>
<keyword evidence="2" id="KW-1185">Reference proteome</keyword>
<proteinExistence type="predicted"/>
<evidence type="ECO:0000313" key="2">
    <source>
        <dbReference type="Proteomes" id="UP001610444"/>
    </source>
</evidence>
<evidence type="ECO:0000313" key="1">
    <source>
        <dbReference type="EMBL" id="KAL2859308.1"/>
    </source>
</evidence>